<dbReference type="Proteomes" id="UP000018296">
    <property type="component" value="Unassembled WGS sequence"/>
</dbReference>
<accession>V6J959</accession>
<reference evidence="3 4" key="1">
    <citation type="journal article" date="2013" name="Genome Announc.">
        <title>Genome Sequence of Sporolactobacillus laevolacticus DSM442, an Efficient Polymer-Grade D-Lactate Producer from Agricultural Waste Cottonseed as a Nitrogen Source.</title>
        <authorList>
            <person name="Wang H."/>
            <person name="Wang L."/>
            <person name="Ju J."/>
            <person name="Yu B."/>
            <person name="Ma Y."/>
        </authorList>
    </citation>
    <scope>NUCLEOTIDE SEQUENCE [LARGE SCALE GENOMIC DNA]</scope>
    <source>
        <strain evidence="3 4">DSM 442</strain>
    </source>
</reference>
<dbReference type="Gene3D" id="3.90.79.10">
    <property type="entry name" value="Nucleoside Triphosphate Pyrophosphohydrolase"/>
    <property type="match status" value="1"/>
</dbReference>
<evidence type="ECO:0000313" key="3">
    <source>
        <dbReference type="EMBL" id="EST13319.1"/>
    </source>
</evidence>
<dbReference type="InterPro" id="IPR000086">
    <property type="entry name" value="NUDIX_hydrolase_dom"/>
</dbReference>
<organism evidence="3 4">
    <name type="scientific">Sporolactobacillus laevolacticus DSM 442</name>
    <dbReference type="NCBI Taxonomy" id="1395513"/>
    <lineage>
        <taxon>Bacteria</taxon>
        <taxon>Bacillati</taxon>
        <taxon>Bacillota</taxon>
        <taxon>Bacilli</taxon>
        <taxon>Bacillales</taxon>
        <taxon>Sporolactobacillaceae</taxon>
        <taxon>Sporolactobacillus</taxon>
    </lineage>
</organism>
<dbReference type="AlphaFoldDB" id="V6J959"/>
<gene>
    <name evidence="3" type="ORF">P343_00535</name>
</gene>
<dbReference type="InterPro" id="IPR020084">
    <property type="entry name" value="NUDIX_hydrolase_CS"/>
</dbReference>
<dbReference type="PANTHER" id="PTHR21340:SF0">
    <property type="entry name" value="BIS(5'-NUCLEOSYL)-TETRAPHOSPHATASE [ASYMMETRICAL]"/>
    <property type="match status" value="1"/>
</dbReference>
<dbReference type="PROSITE" id="PS51462">
    <property type="entry name" value="NUDIX"/>
    <property type="match status" value="1"/>
</dbReference>
<dbReference type="PATRIC" id="fig|1395513.3.peg.108"/>
<keyword evidence="4" id="KW-1185">Reference proteome</keyword>
<keyword evidence="1 3" id="KW-0378">Hydrolase</keyword>
<dbReference type="GO" id="GO:0006167">
    <property type="term" value="P:AMP biosynthetic process"/>
    <property type="evidence" value="ECO:0007669"/>
    <property type="project" value="TreeGrafter"/>
</dbReference>
<dbReference type="RefSeq" id="WP_023508433.1">
    <property type="nucleotide sequence ID" value="NZ_AWTC01000001.1"/>
</dbReference>
<evidence type="ECO:0000259" key="2">
    <source>
        <dbReference type="PROSITE" id="PS51462"/>
    </source>
</evidence>
<proteinExistence type="predicted"/>
<dbReference type="EMBL" id="AWTC01000001">
    <property type="protein sequence ID" value="EST13319.1"/>
    <property type="molecule type" value="Genomic_DNA"/>
</dbReference>
<evidence type="ECO:0000313" key="4">
    <source>
        <dbReference type="Proteomes" id="UP000018296"/>
    </source>
</evidence>
<dbReference type="PROSITE" id="PS00893">
    <property type="entry name" value="NUDIX_BOX"/>
    <property type="match status" value="1"/>
</dbReference>
<comment type="caution">
    <text evidence="3">The sequence shown here is derived from an EMBL/GenBank/DDBJ whole genome shotgun (WGS) entry which is preliminary data.</text>
</comment>
<protein>
    <submittedName>
        <fullName evidence="3">NTP pyrophosphohydrolase</fullName>
    </submittedName>
</protein>
<dbReference type="Pfam" id="PF00293">
    <property type="entry name" value="NUDIX"/>
    <property type="match status" value="1"/>
</dbReference>
<dbReference type="SUPFAM" id="SSF55811">
    <property type="entry name" value="Nudix"/>
    <property type="match status" value="1"/>
</dbReference>
<dbReference type="GO" id="GO:0006754">
    <property type="term" value="P:ATP biosynthetic process"/>
    <property type="evidence" value="ECO:0007669"/>
    <property type="project" value="TreeGrafter"/>
</dbReference>
<dbReference type="GO" id="GO:0004081">
    <property type="term" value="F:bis(5'-nucleosyl)-tetraphosphatase (asymmetrical) activity"/>
    <property type="evidence" value="ECO:0007669"/>
    <property type="project" value="TreeGrafter"/>
</dbReference>
<feature type="domain" description="Nudix hydrolase" evidence="2">
    <location>
        <begin position="16"/>
        <end position="144"/>
    </location>
</feature>
<dbReference type="STRING" id="1395513.P343_00535"/>
<dbReference type="eggNOG" id="COG0494">
    <property type="taxonomic scope" value="Bacteria"/>
</dbReference>
<dbReference type="PANTHER" id="PTHR21340">
    <property type="entry name" value="DIADENOSINE 5,5-P1,P4-TETRAPHOSPHATE PYROPHOSPHOHYDROLASE MUTT"/>
    <property type="match status" value="1"/>
</dbReference>
<evidence type="ECO:0000256" key="1">
    <source>
        <dbReference type="ARBA" id="ARBA00022801"/>
    </source>
</evidence>
<name>V6J959_9BACL</name>
<dbReference type="InterPro" id="IPR051325">
    <property type="entry name" value="Nudix_hydrolase_domain"/>
</dbReference>
<sequence>MPIPTFGSKLENLTYKKRKGAYAVVFENHSRMRLGLIRVNHNYFLLGGGMEEGETDEQCLRREILEEVGYTFKNIRYIGHALQYLISRDGRPLMNDGYFYAVSLMEKVQQPVETDHFFEWVNSDRSLETLMVREQQAWAIQQALITEHI</sequence>
<dbReference type="InterPro" id="IPR015797">
    <property type="entry name" value="NUDIX_hydrolase-like_dom_sf"/>
</dbReference>